<comment type="caution">
    <text evidence="1">The sequence shown here is derived from an EMBL/GenBank/DDBJ whole genome shotgun (WGS) entry which is preliminary data.</text>
</comment>
<keyword evidence="2" id="KW-1185">Reference proteome</keyword>
<accession>A0A7C9VFU2</accession>
<name>A0A7C9VFU2_9HYPH</name>
<protein>
    <submittedName>
        <fullName evidence="1">DUF982 domain-containing protein</fullName>
    </submittedName>
</protein>
<evidence type="ECO:0000313" key="1">
    <source>
        <dbReference type="EMBL" id="NGN45107.1"/>
    </source>
</evidence>
<sequence>MNSTRFEKSVIVLVGMGLPVRIETVMEAYALLQDWPIACRNGTHAIALSACKAGIAGEIDPETVRSIFVAFARRNDILVPHMDSLTPAISTRSVSSVNARQTVRKPINTGSYNPALEIKTAEEYLHVRPPVDELVRFP</sequence>
<gene>
    <name evidence="1" type="ORF">G6N74_29050</name>
</gene>
<feature type="non-terminal residue" evidence="1">
    <location>
        <position position="138"/>
    </location>
</feature>
<dbReference type="RefSeq" id="WP_165121482.1">
    <property type="nucleotide sequence ID" value="NZ_JAAKZG010000026.1"/>
</dbReference>
<proteinExistence type="predicted"/>
<reference evidence="1 2" key="1">
    <citation type="submission" date="2020-02" db="EMBL/GenBank/DDBJ databases">
        <title>Genome sequence of the type strain CGMCC 1.15528 of Mesorhizobium zhangyense.</title>
        <authorList>
            <person name="Gao J."/>
            <person name="Sun J."/>
        </authorList>
    </citation>
    <scope>NUCLEOTIDE SEQUENCE [LARGE SCALE GENOMIC DNA]</scope>
    <source>
        <strain evidence="1 2">CGMCC 1.15528</strain>
    </source>
</reference>
<evidence type="ECO:0000313" key="2">
    <source>
        <dbReference type="Proteomes" id="UP000481252"/>
    </source>
</evidence>
<dbReference type="Gene3D" id="6.10.250.730">
    <property type="match status" value="1"/>
</dbReference>
<dbReference type="EMBL" id="JAAKZG010000026">
    <property type="protein sequence ID" value="NGN45107.1"/>
    <property type="molecule type" value="Genomic_DNA"/>
</dbReference>
<organism evidence="1 2">
    <name type="scientific">Mesorhizobium zhangyense</name>
    <dbReference type="NCBI Taxonomy" id="1776730"/>
    <lineage>
        <taxon>Bacteria</taxon>
        <taxon>Pseudomonadati</taxon>
        <taxon>Pseudomonadota</taxon>
        <taxon>Alphaproteobacteria</taxon>
        <taxon>Hyphomicrobiales</taxon>
        <taxon>Phyllobacteriaceae</taxon>
        <taxon>Mesorhizobium</taxon>
    </lineage>
</organism>
<dbReference type="AlphaFoldDB" id="A0A7C9VFU2"/>
<dbReference type="Pfam" id="PF06169">
    <property type="entry name" value="DUF982"/>
    <property type="match status" value="1"/>
</dbReference>
<dbReference type="InterPro" id="IPR010385">
    <property type="entry name" value="DUF982"/>
</dbReference>
<dbReference type="Proteomes" id="UP000481252">
    <property type="component" value="Unassembled WGS sequence"/>
</dbReference>